<evidence type="ECO:0000313" key="9">
    <source>
        <dbReference type="Proteomes" id="UP001152607"/>
    </source>
</evidence>
<keyword evidence="1" id="KW-0479">Metal-binding</keyword>
<name>A0A9W4XSZ0_9PLEO</name>
<protein>
    <recommendedName>
        <fullName evidence="7">Zn(2)-C6 fungal-type domain-containing protein</fullName>
    </recommendedName>
</protein>
<dbReference type="SMART" id="SM00066">
    <property type="entry name" value="GAL4"/>
    <property type="match status" value="1"/>
</dbReference>
<evidence type="ECO:0000256" key="4">
    <source>
        <dbReference type="ARBA" id="ARBA00023125"/>
    </source>
</evidence>
<evidence type="ECO:0000256" key="3">
    <source>
        <dbReference type="ARBA" id="ARBA00023015"/>
    </source>
</evidence>
<dbReference type="PANTHER" id="PTHR36206">
    <property type="entry name" value="ASPERCRYPTIN BIOSYNTHESIS CLUSTER-SPECIFIC TRANSCRIPTION REGULATOR ATNN-RELATED"/>
    <property type="match status" value="1"/>
</dbReference>
<gene>
    <name evidence="8" type="ORF">PDIGIT_LOCUS4718</name>
</gene>
<dbReference type="GO" id="GO:0000981">
    <property type="term" value="F:DNA-binding transcription factor activity, RNA polymerase II-specific"/>
    <property type="evidence" value="ECO:0007669"/>
    <property type="project" value="InterPro"/>
</dbReference>
<organism evidence="8 9">
    <name type="scientific">Periconia digitata</name>
    <dbReference type="NCBI Taxonomy" id="1303443"/>
    <lineage>
        <taxon>Eukaryota</taxon>
        <taxon>Fungi</taxon>
        <taxon>Dikarya</taxon>
        <taxon>Ascomycota</taxon>
        <taxon>Pezizomycotina</taxon>
        <taxon>Dothideomycetes</taxon>
        <taxon>Pleosporomycetidae</taxon>
        <taxon>Pleosporales</taxon>
        <taxon>Massarineae</taxon>
        <taxon>Periconiaceae</taxon>
        <taxon>Periconia</taxon>
    </lineage>
</organism>
<keyword evidence="5" id="KW-0804">Transcription</keyword>
<dbReference type="Gene3D" id="4.10.240.10">
    <property type="entry name" value="Zn(2)-C6 fungal-type DNA-binding domain"/>
    <property type="match status" value="1"/>
</dbReference>
<dbReference type="Pfam" id="PF11951">
    <property type="entry name" value="Fungal_trans_2"/>
    <property type="match status" value="1"/>
</dbReference>
<dbReference type="GO" id="GO:0003677">
    <property type="term" value="F:DNA binding"/>
    <property type="evidence" value="ECO:0007669"/>
    <property type="project" value="UniProtKB-KW"/>
</dbReference>
<dbReference type="GO" id="GO:0008270">
    <property type="term" value="F:zinc ion binding"/>
    <property type="evidence" value="ECO:0007669"/>
    <property type="project" value="InterPro"/>
</dbReference>
<dbReference type="InterPro" id="IPR052360">
    <property type="entry name" value="Transcr_Regulatory_Proteins"/>
</dbReference>
<dbReference type="OrthoDB" id="3172332at2759"/>
<evidence type="ECO:0000313" key="8">
    <source>
        <dbReference type="EMBL" id="CAI6331691.1"/>
    </source>
</evidence>
<dbReference type="InterPro" id="IPR001138">
    <property type="entry name" value="Zn2Cys6_DnaBD"/>
</dbReference>
<dbReference type="SUPFAM" id="SSF57701">
    <property type="entry name" value="Zn2/Cys6 DNA-binding domain"/>
    <property type="match status" value="1"/>
</dbReference>
<evidence type="ECO:0000256" key="5">
    <source>
        <dbReference type="ARBA" id="ARBA00023163"/>
    </source>
</evidence>
<reference evidence="8" key="1">
    <citation type="submission" date="2023-01" db="EMBL/GenBank/DDBJ databases">
        <authorList>
            <person name="Van Ghelder C."/>
            <person name="Rancurel C."/>
        </authorList>
    </citation>
    <scope>NUCLEOTIDE SEQUENCE</scope>
    <source>
        <strain evidence="8">CNCM I-4278</strain>
    </source>
</reference>
<evidence type="ECO:0000256" key="1">
    <source>
        <dbReference type="ARBA" id="ARBA00022723"/>
    </source>
</evidence>
<comment type="caution">
    <text evidence="8">The sequence shown here is derived from an EMBL/GenBank/DDBJ whole genome shotgun (WGS) entry which is preliminary data.</text>
</comment>
<evidence type="ECO:0000259" key="7">
    <source>
        <dbReference type="PROSITE" id="PS50048"/>
    </source>
</evidence>
<dbReference type="Proteomes" id="UP001152607">
    <property type="component" value="Unassembled WGS sequence"/>
</dbReference>
<evidence type="ECO:0000256" key="2">
    <source>
        <dbReference type="ARBA" id="ARBA00022833"/>
    </source>
</evidence>
<dbReference type="EMBL" id="CAOQHR010000003">
    <property type="protein sequence ID" value="CAI6331691.1"/>
    <property type="molecule type" value="Genomic_DNA"/>
</dbReference>
<dbReference type="PROSITE" id="PS00463">
    <property type="entry name" value="ZN2_CY6_FUNGAL_1"/>
    <property type="match status" value="1"/>
</dbReference>
<dbReference type="PANTHER" id="PTHR36206:SF13">
    <property type="entry name" value="TRANSCRIPTIONAL REGULATORY PROTEIN MOC3"/>
    <property type="match status" value="1"/>
</dbReference>
<dbReference type="Pfam" id="PF00172">
    <property type="entry name" value="Zn_clus"/>
    <property type="match status" value="1"/>
</dbReference>
<dbReference type="CDD" id="cd00067">
    <property type="entry name" value="GAL4"/>
    <property type="match status" value="1"/>
</dbReference>
<dbReference type="PROSITE" id="PS50048">
    <property type="entry name" value="ZN2_CY6_FUNGAL_2"/>
    <property type="match status" value="1"/>
</dbReference>
<dbReference type="InterPro" id="IPR036864">
    <property type="entry name" value="Zn2-C6_fun-type_DNA-bd_sf"/>
</dbReference>
<feature type="domain" description="Zn(2)-C6 fungal-type" evidence="7">
    <location>
        <begin position="18"/>
        <end position="46"/>
    </location>
</feature>
<keyword evidence="2" id="KW-0862">Zinc</keyword>
<keyword evidence="9" id="KW-1185">Reference proteome</keyword>
<keyword evidence="3" id="KW-0805">Transcription regulation</keyword>
<dbReference type="AlphaFoldDB" id="A0A9W4XSZ0"/>
<keyword evidence="4" id="KW-0238">DNA-binding</keyword>
<proteinExistence type="predicted"/>
<accession>A0A9W4XSZ0</accession>
<evidence type="ECO:0000256" key="6">
    <source>
        <dbReference type="ARBA" id="ARBA00023242"/>
    </source>
</evidence>
<dbReference type="InterPro" id="IPR021858">
    <property type="entry name" value="Fun_TF"/>
</dbReference>
<sequence>MDSKKKFTRTFSRKVRTGCLTCKVRRKKCDEEKPTCRRCRSDVFKCDGYAKNHDSQESSQALMVPTNTGFTIPDFFMSDIRYNSPTEKNFVHYFRQWTSSCPPGSALLWKEFVLPLAHQDEMIKQVVAAVGAAYHYFLVNRSSDSSKDLGEMETMTIRHYNKAISHILRRTSSDEPEDLLMTVLSCLLFVCFEGMMGRRDELLKHLKAGLRMLESSEDWKTIKDGSLARVVIDLFGHAGVDITMYLEEDLFDASQYQKIMPTLGQGDRPFVDLQQAFSVLKTIDMELIVTCGVEGPGCGPEFSLDQRILNKFYLWNRQFELTVAGLDVEAFDRSAMIQLKILRLEQKLWLIMTEYSSHTYHLVWGILWSSYLDEAEEVARMLMVGDSPAFSLDGVLVSGLSFAFVVAEDITIKNRALSLLRTLNRREGIWDSNEMFEIHSADLATGEYPKPLPYAVARHSPPDHSRMSGLIYDCPSDSDSEMVNGYLGG</sequence>
<keyword evidence="6" id="KW-0539">Nucleus</keyword>